<dbReference type="EMBL" id="CP015124">
    <property type="protein sequence ID" value="ANP35471.1"/>
    <property type="molecule type" value="Genomic_DNA"/>
</dbReference>
<evidence type="ECO:0000256" key="4">
    <source>
        <dbReference type="ARBA" id="ARBA00017935"/>
    </source>
</evidence>
<dbReference type="Pfam" id="PF00583">
    <property type="entry name" value="Acetyltransf_1"/>
    <property type="match status" value="1"/>
</dbReference>
<comment type="function">
    <text evidence="8">Catalyzes the acetylation of L-2,4-diaminobutyrate (DABA) to gamma-N-acetyl-alpha,gamma-diaminobutyric acid (ADABA) with acetyl coenzyme A.</text>
</comment>
<evidence type="ECO:0000256" key="1">
    <source>
        <dbReference type="ARBA" id="ARBA00004978"/>
    </source>
</evidence>
<dbReference type="NCBIfam" id="TIGR02406">
    <property type="entry name" value="ectoine_EctA"/>
    <property type="match status" value="1"/>
</dbReference>
<sequence length="176" mass="19842">MQYHADPRRIPLPTLRKPTASDGADIWELVRSCRPLDENSMYCNLLQCDHFADTCVLAELSGEAVGWISAYVMPNDPETLFVWQVAVSEKARGRGLGALMLQSIMQREACEGVTRLQTTITADNDASWALFRKFAKLQDSGLDIQPYYTQALHFQDRHKTENLVTIPLDERAQLAA</sequence>
<dbReference type="Proteomes" id="UP000092565">
    <property type="component" value="Chromosome"/>
</dbReference>
<reference evidence="10 12" key="1">
    <citation type="submission" date="2016-04" db="EMBL/GenBank/DDBJ databases">
        <authorList>
            <person name="Evans L.H."/>
            <person name="Alamgir A."/>
            <person name="Owens N."/>
            <person name="Weber N.D."/>
            <person name="Virtaneva K."/>
            <person name="Barbian K."/>
            <person name="Babar A."/>
            <person name="Rosenke K."/>
        </authorList>
    </citation>
    <scope>NUCLEOTIDE SEQUENCE [LARGE SCALE GENOMIC DNA]</scope>
    <source>
        <strain evidence="10 12">JL2886</strain>
    </source>
</reference>
<gene>
    <name evidence="8 10" type="primary">ectA</name>
    <name evidence="10" type="ORF">JL2886_00540</name>
    <name evidence="11" type="ORF">PXK24_05020</name>
</gene>
<dbReference type="InterPro" id="IPR016181">
    <property type="entry name" value="Acyl_CoA_acyltransferase"/>
</dbReference>
<dbReference type="EC" id="2.3.1.178" evidence="3 8"/>
<keyword evidence="12" id="KW-1185">Reference proteome</keyword>
<evidence type="ECO:0000256" key="2">
    <source>
        <dbReference type="ARBA" id="ARBA00010712"/>
    </source>
</evidence>
<evidence type="ECO:0000256" key="7">
    <source>
        <dbReference type="ARBA" id="ARBA00048924"/>
    </source>
</evidence>
<evidence type="ECO:0000256" key="6">
    <source>
        <dbReference type="ARBA" id="ARBA00023315"/>
    </source>
</evidence>
<evidence type="ECO:0000256" key="5">
    <source>
        <dbReference type="ARBA" id="ARBA00022679"/>
    </source>
</evidence>
<dbReference type="CDD" id="cd04301">
    <property type="entry name" value="NAT_SF"/>
    <property type="match status" value="1"/>
</dbReference>
<dbReference type="UniPathway" id="UPA00067">
    <property type="reaction ID" value="UER00122"/>
</dbReference>
<protein>
    <recommendedName>
        <fullName evidence="4 8">L-2,4-diaminobutyric acid acetyltransferase</fullName>
        <shortName evidence="8">DABA acetyltransferase</shortName>
        <ecNumber evidence="3 8">2.3.1.178</ecNumber>
    </recommendedName>
</protein>
<dbReference type="EMBL" id="JARCJK010000001">
    <property type="protein sequence ID" value="MDE4165043.1"/>
    <property type="molecule type" value="Genomic_DNA"/>
</dbReference>
<dbReference type="OrthoDB" id="2436196at2"/>
<name>A0A1B0ZMY7_9RHOB</name>
<dbReference type="RefSeq" id="WP_065270594.1">
    <property type="nucleotide sequence ID" value="NZ_CP015124.1"/>
</dbReference>
<evidence type="ECO:0000256" key="8">
    <source>
        <dbReference type="RuleBase" id="RU365045"/>
    </source>
</evidence>
<keyword evidence="5 8" id="KW-0808">Transferase</keyword>
<organism evidence="10 12">
    <name type="scientific">Phaeobacter gallaeciensis</name>
    <dbReference type="NCBI Taxonomy" id="60890"/>
    <lineage>
        <taxon>Bacteria</taxon>
        <taxon>Pseudomonadati</taxon>
        <taxon>Pseudomonadota</taxon>
        <taxon>Alphaproteobacteria</taxon>
        <taxon>Rhodobacterales</taxon>
        <taxon>Roseobacteraceae</taxon>
        <taxon>Phaeobacter</taxon>
    </lineage>
</organism>
<keyword evidence="6 8" id="KW-0012">Acyltransferase</keyword>
<evidence type="ECO:0000313" key="13">
    <source>
        <dbReference type="Proteomes" id="UP001218364"/>
    </source>
</evidence>
<proteinExistence type="inferred from homology"/>
<dbReference type="Proteomes" id="UP001218364">
    <property type="component" value="Unassembled WGS sequence"/>
</dbReference>
<dbReference type="GO" id="GO:0033816">
    <property type="term" value="F:diaminobutyrate acetyltransferase activity"/>
    <property type="evidence" value="ECO:0007669"/>
    <property type="project" value="UniProtKB-EC"/>
</dbReference>
<evidence type="ECO:0000313" key="11">
    <source>
        <dbReference type="EMBL" id="MDE4165043.1"/>
    </source>
</evidence>
<dbReference type="PROSITE" id="PS51186">
    <property type="entry name" value="GNAT"/>
    <property type="match status" value="1"/>
</dbReference>
<dbReference type="InterPro" id="IPR012772">
    <property type="entry name" value="Ectoine_EctA"/>
</dbReference>
<dbReference type="PATRIC" id="fig|60890.4.peg.525"/>
<evidence type="ECO:0000256" key="3">
    <source>
        <dbReference type="ARBA" id="ARBA00012355"/>
    </source>
</evidence>
<dbReference type="GO" id="GO:0019491">
    <property type="term" value="P:ectoine biosynthetic process"/>
    <property type="evidence" value="ECO:0007669"/>
    <property type="project" value="UniProtKB-UniPathway"/>
</dbReference>
<comment type="similarity">
    <text evidence="2 8">Belongs to the acetyltransferase family. EctA subfamily.</text>
</comment>
<dbReference type="AlphaFoldDB" id="A0A1B0ZMY7"/>
<reference evidence="11 13" key="2">
    <citation type="submission" date="2023-02" db="EMBL/GenBank/DDBJ databases">
        <title>Population genomics of bacteria associated with diatom.</title>
        <authorList>
            <person name="Xie J."/>
            <person name="Wang H."/>
        </authorList>
    </citation>
    <scope>NUCLEOTIDE SEQUENCE [LARGE SCALE GENOMIC DNA]</scope>
    <source>
        <strain evidence="11 13">PT47_8</strain>
    </source>
</reference>
<accession>A0A1B0ZMY7</accession>
<evidence type="ECO:0000259" key="9">
    <source>
        <dbReference type="PROSITE" id="PS51186"/>
    </source>
</evidence>
<evidence type="ECO:0000313" key="12">
    <source>
        <dbReference type="Proteomes" id="UP000092565"/>
    </source>
</evidence>
<feature type="domain" description="N-acetyltransferase" evidence="9">
    <location>
        <begin position="13"/>
        <end position="169"/>
    </location>
</feature>
<dbReference type="Gene3D" id="3.40.630.30">
    <property type="match status" value="1"/>
</dbReference>
<dbReference type="SUPFAM" id="SSF55729">
    <property type="entry name" value="Acyl-CoA N-acyltransferases (Nat)"/>
    <property type="match status" value="1"/>
</dbReference>
<dbReference type="InterPro" id="IPR000182">
    <property type="entry name" value="GNAT_dom"/>
</dbReference>
<evidence type="ECO:0000313" key="10">
    <source>
        <dbReference type="EMBL" id="ANP35471.1"/>
    </source>
</evidence>
<comment type="pathway">
    <text evidence="1 8">Amine and polyamine biosynthesis; ectoine biosynthesis; L-ectoine from L-aspartate 4-semialdehyde: step 2/3.</text>
</comment>
<comment type="catalytic activity">
    <reaction evidence="7 8">
        <text>L-2,4-diaminobutanoate + acetyl-CoA = (2S)-4-acetamido-2-aminobutanoate + CoA + H(+)</text>
        <dbReference type="Rhea" id="RHEA:16901"/>
        <dbReference type="ChEBI" id="CHEBI:15378"/>
        <dbReference type="ChEBI" id="CHEBI:57287"/>
        <dbReference type="ChEBI" id="CHEBI:57288"/>
        <dbReference type="ChEBI" id="CHEBI:58761"/>
        <dbReference type="ChEBI" id="CHEBI:58929"/>
        <dbReference type="EC" id="2.3.1.178"/>
    </reaction>
</comment>